<dbReference type="PROSITE" id="PS51257">
    <property type="entry name" value="PROKAR_LIPOPROTEIN"/>
    <property type="match status" value="1"/>
</dbReference>
<feature type="chain" id="PRO_5045768662" evidence="2">
    <location>
        <begin position="32"/>
        <end position="296"/>
    </location>
</feature>
<dbReference type="PRINTS" id="PR01217">
    <property type="entry name" value="PRICHEXTENSN"/>
</dbReference>
<dbReference type="PANTHER" id="PTHR31157:SF1">
    <property type="entry name" value="SCP DOMAIN-CONTAINING PROTEIN"/>
    <property type="match status" value="1"/>
</dbReference>
<evidence type="ECO:0000256" key="1">
    <source>
        <dbReference type="SAM" id="MobiDB-lite"/>
    </source>
</evidence>
<feature type="compositionally biased region" description="Polar residues" evidence="1">
    <location>
        <begin position="215"/>
        <end position="225"/>
    </location>
</feature>
<organism evidence="4 5">
    <name type="scientific">Streptomyces griseoloalbus</name>
    <dbReference type="NCBI Taxonomy" id="67303"/>
    <lineage>
        <taxon>Bacteria</taxon>
        <taxon>Bacillati</taxon>
        <taxon>Actinomycetota</taxon>
        <taxon>Actinomycetes</taxon>
        <taxon>Kitasatosporales</taxon>
        <taxon>Streptomycetaceae</taxon>
        <taxon>Streptomyces</taxon>
    </lineage>
</organism>
<feature type="region of interest" description="Disordered" evidence="1">
    <location>
        <begin position="34"/>
        <end position="168"/>
    </location>
</feature>
<feature type="domain" description="SCP" evidence="3">
    <location>
        <begin position="179"/>
        <end position="292"/>
    </location>
</feature>
<keyword evidence="2" id="KW-0732">Signal</keyword>
<name>A0ABV3E2E6_9ACTN</name>
<feature type="compositionally biased region" description="Low complexity" evidence="1">
    <location>
        <begin position="114"/>
        <end position="168"/>
    </location>
</feature>
<feature type="compositionally biased region" description="Polar residues" evidence="1">
    <location>
        <begin position="64"/>
        <end position="87"/>
    </location>
</feature>
<protein>
    <submittedName>
        <fullName evidence="4">CAP domain-containing protein</fullName>
    </submittedName>
</protein>
<gene>
    <name evidence="4" type="ORF">AB0D65_08485</name>
</gene>
<reference evidence="4 5" key="1">
    <citation type="submission" date="2024-06" db="EMBL/GenBank/DDBJ databases">
        <title>The Natural Products Discovery Center: Release of the First 8490 Sequenced Strains for Exploring Actinobacteria Biosynthetic Diversity.</title>
        <authorList>
            <person name="Kalkreuter E."/>
            <person name="Kautsar S.A."/>
            <person name="Yang D."/>
            <person name="Bader C.D."/>
            <person name="Teijaro C.N."/>
            <person name="Fluegel L."/>
            <person name="Davis C.M."/>
            <person name="Simpson J.R."/>
            <person name="Lauterbach L."/>
            <person name="Steele A.D."/>
            <person name="Gui C."/>
            <person name="Meng S."/>
            <person name="Li G."/>
            <person name="Viehrig K."/>
            <person name="Ye F."/>
            <person name="Su P."/>
            <person name="Kiefer A.F."/>
            <person name="Nichols A."/>
            <person name="Cepeda A.J."/>
            <person name="Yan W."/>
            <person name="Fan B."/>
            <person name="Jiang Y."/>
            <person name="Adhikari A."/>
            <person name="Zheng C.-J."/>
            <person name="Schuster L."/>
            <person name="Cowan T.M."/>
            <person name="Smanski M.J."/>
            <person name="Chevrette M.G."/>
            <person name="De Carvalho L.P.S."/>
            <person name="Shen B."/>
        </authorList>
    </citation>
    <scope>NUCLEOTIDE SEQUENCE [LARGE SCALE GENOMIC DNA]</scope>
    <source>
        <strain evidence="4 5">NPDC048274</strain>
    </source>
</reference>
<dbReference type="CDD" id="cd05379">
    <property type="entry name" value="CAP_bacterial"/>
    <property type="match status" value="1"/>
</dbReference>
<evidence type="ECO:0000259" key="3">
    <source>
        <dbReference type="Pfam" id="PF00188"/>
    </source>
</evidence>
<dbReference type="EMBL" id="JBEZLS010000005">
    <property type="protein sequence ID" value="MEU9351047.1"/>
    <property type="molecule type" value="Genomic_DNA"/>
</dbReference>
<proteinExistence type="predicted"/>
<evidence type="ECO:0000313" key="5">
    <source>
        <dbReference type="Proteomes" id="UP001551582"/>
    </source>
</evidence>
<comment type="caution">
    <text evidence="4">The sequence shown here is derived from an EMBL/GenBank/DDBJ whole genome shotgun (WGS) entry which is preliminary data.</text>
</comment>
<evidence type="ECO:0000313" key="4">
    <source>
        <dbReference type="EMBL" id="MEU9351047.1"/>
    </source>
</evidence>
<feature type="region of interest" description="Disordered" evidence="1">
    <location>
        <begin position="201"/>
        <end position="231"/>
    </location>
</feature>
<dbReference type="SUPFAM" id="SSF55797">
    <property type="entry name" value="PR-1-like"/>
    <property type="match status" value="1"/>
</dbReference>
<dbReference type="PANTHER" id="PTHR31157">
    <property type="entry name" value="SCP DOMAIN-CONTAINING PROTEIN"/>
    <property type="match status" value="1"/>
</dbReference>
<evidence type="ECO:0000256" key="2">
    <source>
        <dbReference type="SAM" id="SignalP"/>
    </source>
</evidence>
<dbReference type="Proteomes" id="UP001551582">
    <property type="component" value="Unassembled WGS sequence"/>
</dbReference>
<dbReference type="RefSeq" id="WP_359977722.1">
    <property type="nucleotide sequence ID" value="NZ_JBEZLS010000005.1"/>
</dbReference>
<keyword evidence="5" id="KW-1185">Reference proteome</keyword>
<accession>A0ABV3E2E6</accession>
<feature type="signal peptide" evidence="2">
    <location>
        <begin position="1"/>
        <end position="31"/>
    </location>
</feature>
<dbReference type="Gene3D" id="3.40.33.10">
    <property type="entry name" value="CAP"/>
    <property type="match status" value="1"/>
</dbReference>
<sequence length="296" mass="30761">MGKHRHQKQYRRSVVATVALGVIGIPSVAMACTDWPDDGERQKRSTAGADAAEYRWGGPDWYSRWSSQQHGEPTAVRTDTPTATASPSKKADAPKRSSAKPSLKPSHKPKKTAPEASTSRPATTAPKPTTTAPKPTTAAPKPTTAAPKPTTAAPDPTAGASSPAATGGAQASGAVAKVVELVNAERAKAGCSPVKANSTLTEAAQKHSEDMAASGSMSHTGSDGSSPGDRITRAGYDWSTYGENVAYGYSTPEQVMAGWMASPGHKENIVNCAFKEIGVGLAQPGDYWTQDFGTAR</sequence>
<dbReference type="InterPro" id="IPR014044">
    <property type="entry name" value="CAP_dom"/>
</dbReference>
<dbReference type="Pfam" id="PF00188">
    <property type="entry name" value="CAP"/>
    <property type="match status" value="1"/>
</dbReference>
<dbReference type="InterPro" id="IPR035940">
    <property type="entry name" value="CAP_sf"/>
</dbReference>